<accession>A0ABR8RD89</accession>
<feature type="domain" description="Nudix hydrolase" evidence="3">
    <location>
        <begin position="9"/>
        <end position="137"/>
    </location>
</feature>
<proteinExistence type="predicted"/>
<evidence type="ECO:0000313" key="4">
    <source>
        <dbReference type="EMBL" id="MBD7945726.1"/>
    </source>
</evidence>
<gene>
    <name evidence="4" type="ORF">H9650_16575</name>
</gene>
<keyword evidence="2" id="KW-0378">Hydrolase</keyword>
<dbReference type="EMBL" id="JACSQO010000010">
    <property type="protein sequence ID" value="MBD7945726.1"/>
    <property type="molecule type" value="Genomic_DNA"/>
</dbReference>
<dbReference type="InterPro" id="IPR000086">
    <property type="entry name" value="NUDIX_hydrolase_dom"/>
</dbReference>
<keyword evidence="5" id="KW-1185">Reference proteome</keyword>
<dbReference type="InterPro" id="IPR020476">
    <property type="entry name" value="Nudix_hydrolase"/>
</dbReference>
<dbReference type="PRINTS" id="PR00502">
    <property type="entry name" value="NUDIXFAMILY"/>
</dbReference>
<dbReference type="Gene3D" id="3.90.79.10">
    <property type="entry name" value="Nucleoside Triphosphate Pyrophosphohydrolase"/>
    <property type="match status" value="1"/>
</dbReference>
<evidence type="ECO:0000256" key="2">
    <source>
        <dbReference type="ARBA" id="ARBA00022801"/>
    </source>
</evidence>
<comment type="cofactor">
    <cofactor evidence="1">
        <name>Mg(2+)</name>
        <dbReference type="ChEBI" id="CHEBI:18420"/>
    </cofactor>
</comment>
<protein>
    <submittedName>
        <fullName evidence="4">NUDIX domain-containing protein</fullName>
    </submittedName>
</protein>
<evidence type="ECO:0000313" key="5">
    <source>
        <dbReference type="Proteomes" id="UP000640786"/>
    </source>
</evidence>
<reference evidence="4 5" key="1">
    <citation type="submission" date="2020-08" db="EMBL/GenBank/DDBJ databases">
        <title>A Genomic Blueprint of the Chicken Gut Microbiome.</title>
        <authorList>
            <person name="Gilroy R."/>
            <person name="Ravi A."/>
            <person name="Getino M."/>
            <person name="Pursley I."/>
            <person name="Horton D.L."/>
            <person name="Alikhan N.-F."/>
            <person name="Baker D."/>
            <person name="Gharbi K."/>
            <person name="Hall N."/>
            <person name="Watson M."/>
            <person name="Adriaenssens E.M."/>
            <person name="Foster-Nyarko E."/>
            <person name="Jarju S."/>
            <person name="Secka A."/>
            <person name="Antonio M."/>
            <person name="Oren A."/>
            <person name="Chaudhuri R."/>
            <person name="La Ragione R.M."/>
            <person name="Hildebrand F."/>
            <person name="Pallen M.J."/>
        </authorList>
    </citation>
    <scope>NUCLEOTIDE SEQUENCE [LARGE SCALE GENOMIC DNA]</scope>
    <source>
        <strain evidence="4 5">Sa2BUA9</strain>
    </source>
</reference>
<comment type="caution">
    <text evidence="4">The sequence shown here is derived from an EMBL/GenBank/DDBJ whole genome shotgun (WGS) entry which is preliminary data.</text>
</comment>
<organism evidence="4 5">
    <name type="scientific">Psychrobacillus faecigallinarum</name>
    <dbReference type="NCBI Taxonomy" id="2762235"/>
    <lineage>
        <taxon>Bacteria</taxon>
        <taxon>Bacillati</taxon>
        <taxon>Bacillota</taxon>
        <taxon>Bacilli</taxon>
        <taxon>Bacillales</taxon>
        <taxon>Bacillaceae</taxon>
        <taxon>Psychrobacillus</taxon>
    </lineage>
</organism>
<dbReference type="SUPFAM" id="SSF55811">
    <property type="entry name" value="Nudix"/>
    <property type="match status" value="1"/>
</dbReference>
<dbReference type="InterPro" id="IPR015797">
    <property type="entry name" value="NUDIX_hydrolase-like_dom_sf"/>
</dbReference>
<dbReference type="PROSITE" id="PS51462">
    <property type="entry name" value="NUDIX"/>
    <property type="match status" value="1"/>
</dbReference>
<sequence>MSKDKRGNVWLGAAGLVLNNKGEWLVVKKRYGGLEGRWSLPAGFVNGDETIEQAAVREVKEETAVDCTVKNMIGFRSGVLQGKISDNMAIFLLKPIEEEPIIQVQLSELYEAKWILPSDLLEDENASVMLHELAAASLEIGFPTIEGINPGDIFGYTSYKLFIK</sequence>
<name>A0ABR8RD89_9BACI</name>
<evidence type="ECO:0000259" key="3">
    <source>
        <dbReference type="PROSITE" id="PS51462"/>
    </source>
</evidence>
<dbReference type="Proteomes" id="UP000640786">
    <property type="component" value="Unassembled WGS sequence"/>
</dbReference>
<evidence type="ECO:0000256" key="1">
    <source>
        <dbReference type="ARBA" id="ARBA00001946"/>
    </source>
</evidence>
<dbReference type="PANTHER" id="PTHR43046">
    <property type="entry name" value="GDP-MANNOSE MANNOSYL HYDROLASE"/>
    <property type="match status" value="1"/>
</dbReference>
<dbReference type="PANTHER" id="PTHR43046:SF2">
    <property type="entry name" value="8-OXO-DGTP DIPHOSPHATASE-RELATED"/>
    <property type="match status" value="1"/>
</dbReference>
<dbReference type="Pfam" id="PF00293">
    <property type="entry name" value="NUDIX"/>
    <property type="match status" value="1"/>
</dbReference>